<comment type="subcellular location">
    <subcellularLocation>
        <location evidence="1">Mitochondrion inner membrane</location>
        <topology evidence="1">Peripheral membrane protein</topology>
    </subcellularLocation>
</comment>
<evidence type="ECO:0000256" key="8">
    <source>
        <dbReference type="ARBA" id="ARBA00023136"/>
    </source>
</evidence>
<dbReference type="PANTHER" id="PTHR11693:SF22">
    <property type="entry name" value="ATP SYNTHASE SUBUNIT GAMMA, MITOCHONDRIAL"/>
    <property type="match status" value="1"/>
</dbReference>
<keyword evidence="8" id="KW-0472">Membrane</keyword>
<dbReference type="CDD" id="cd12151">
    <property type="entry name" value="F1-ATPase_gamma"/>
    <property type="match status" value="1"/>
</dbReference>
<evidence type="ECO:0000256" key="7">
    <source>
        <dbReference type="ARBA" id="ARBA00023128"/>
    </source>
</evidence>
<dbReference type="GO" id="GO:0005743">
    <property type="term" value="C:mitochondrial inner membrane"/>
    <property type="evidence" value="ECO:0007669"/>
    <property type="project" value="UniProtKB-SubCell"/>
</dbReference>
<dbReference type="Proteomes" id="UP000011083">
    <property type="component" value="Unassembled WGS sequence"/>
</dbReference>
<evidence type="ECO:0000256" key="1">
    <source>
        <dbReference type="ARBA" id="ARBA00004637"/>
    </source>
</evidence>
<dbReference type="GO" id="GO:0046933">
    <property type="term" value="F:proton-transporting ATP synthase activity, rotational mechanism"/>
    <property type="evidence" value="ECO:0007669"/>
    <property type="project" value="InterPro"/>
</dbReference>
<dbReference type="STRING" id="1257118.L8GG83"/>
<organism evidence="12 13">
    <name type="scientific">Acanthamoeba castellanii (strain ATCC 30010 / Neff)</name>
    <dbReference type="NCBI Taxonomy" id="1257118"/>
    <lineage>
        <taxon>Eukaryota</taxon>
        <taxon>Amoebozoa</taxon>
        <taxon>Discosea</taxon>
        <taxon>Longamoebia</taxon>
        <taxon>Centramoebida</taxon>
        <taxon>Acanthamoebidae</taxon>
        <taxon>Acanthamoeba</taxon>
    </lineage>
</organism>
<evidence type="ECO:0000256" key="9">
    <source>
        <dbReference type="ARBA" id="ARBA00023196"/>
    </source>
</evidence>
<protein>
    <recommendedName>
        <fullName evidence="11">F-ATPase gamma subunit</fullName>
    </recommendedName>
</protein>
<accession>L8GG83</accession>
<evidence type="ECO:0000256" key="4">
    <source>
        <dbReference type="ARBA" id="ARBA00022781"/>
    </source>
</evidence>
<dbReference type="PANTHER" id="PTHR11693">
    <property type="entry name" value="ATP SYNTHASE GAMMA CHAIN"/>
    <property type="match status" value="1"/>
</dbReference>
<dbReference type="RefSeq" id="XP_004334015.1">
    <property type="nucleotide sequence ID" value="XM_004333967.1"/>
</dbReference>
<keyword evidence="3" id="KW-0813">Transport</keyword>
<dbReference type="VEuPathDB" id="AmoebaDB:ACA1_314000"/>
<keyword evidence="4" id="KW-0375">Hydrogen ion transport</keyword>
<evidence type="ECO:0000313" key="13">
    <source>
        <dbReference type="Proteomes" id="UP000011083"/>
    </source>
</evidence>
<dbReference type="OMA" id="MQASEMI"/>
<keyword evidence="10" id="KW-0066">ATP synthesis</keyword>
<sequence>MRRVSSVGLRTSAFELRTSAVQTARTFERNELGPVGVRHYPGNLKECKLVAIKNIKKITSTMKMIAAAKLNKAQAVLFKTRPYSESSQRFIQEFFPSPQEGEPNPAEEASAGKHLIVAVTSDRGLCGGVNSSIIKASAAVLRNHPENTQLFLVGEKSKAALQREYANAIVYAVSEVGANKKTSFTEVAQVAELIARQPADNVTLLYNHFNSVLSFTTTRKVFPSPKTFVEAERKFSAYEFEGSHEEILADYWQFSVASQLYSAITESQTAEVGHPYDVDGQCHQERLRGPQQAHHQVQQN</sequence>
<dbReference type="InterPro" id="IPR000131">
    <property type="entry name" value="ATP_synth_F1_gsu"/>
</dbReference>
<evidence type="ECO:0000256" key="5">
    <source>
        <dbReference type="ARBA" id="ARBA00022792"/>
    </source>
</evidence>
<keyword evidence="7" id="KW-0496">Mitochondrion</keyword>
<keyword evidence="9" id="KW-0139">CF(1)</keyword>
<keyword evidence="5" id="KW-0999">Mitochondrion inner membrane</keyword>
<reference evidence="12 13" key="1">
    <citation type="journal article" date="2013" name="Genome Biol.">
        <title>Genome of Acanthamoeba castellanii highlights extensive lateral gene transfer and early evolution of tyrosine kinase signaling.</title>
        <authorList>
            <person name="Clarke M."/>
            <person name="Lohan A.J."/>
            <person name="Liu B."/>
            <person name="Lagkouvardos I."/>
            <person name="Roy S."/>
            <person name="Zafar N."/>
            <person name="Bertelli C."/>
            <person name="Schilde C."/>
            <person name="Kianianmomeni A."/>
            <person name="Burglin T.R."/>
            <person name="Frech C."/>
            <person name="Turcotte B."/>
            <person name="Kopec K.O."/>
            <person name="Synnott J.M."/>
            <person name="Choo C."/>
            <person name="Paponov I."/>
            <person name="Finkler A."/>
            <person name="Soon Heng Tan C."/>
            <person name="Hutchins A.P."/>
            <person name="Weinmeier T."/>
            <person name="Rattei T."/>
            <person name="Chu J.S."/>
            <person name="Gimenez G."/>
            <person name="Irimia M."/>
            <person name="Rigden D.J."/>
            <person name="Fitzpatrick D.A."/>
            <person name="Lorenzo-Morales J."/>
            <person name="Bateman A."/>
            <person name="Chiu C.H."/>
            <person name="Tang P."/>
            <person name="Hegemann P."/>
            <person name="Fromm H."/>
            <person name="Raoult D."/>
            <person name="Greub G."/>
            <person name="Miranda-Saavedra D."/>
            <person name="Chen N."/>
            <person name="Nash P."/>
            <person name="Ginger M.L."/>
            <person name="Horn M."/>
            <person name="Schaap P."/>
            <person name="Caler L."/>
            <person name="Loftus B."/>
        </authorList>
    </citation>
    <scope>NUCLEOTIDE SEQUENCE [LARGE SCALE GENOMIC DNA]</scope>
    <source>
        <strain evidence="12 13">Neff</strain>
    </source>
</reference>
<gene>
    <name evidence="12" type="ORF">ACA1_314000</name>
</gene>
<dbReference type="SUPFAM" id="SSF52943">
    <property type="entry name" value="ATP synthase (F1-ATPase), gamma subunit"/>
    <property type="match status" value="1"/>
</dbReference>
<evidence type="ECO:0000313" key="12">
    <source>
        <dbReference type="EMBL" id="ELR12002.1"/>
    </source>
</evidence>
<name>L8GG83_ACACF</name>
<evidence type="ECO:0000256" key="2">
    <source>
        <dbReference type="ARBA" id="ARBA00007681"/>
    </source>
</evidence>
<keyword evidence="13" id="KW-1185">Reference proteome</keyword>
<dbReference type="AlphaFoldDB" id="L8GG83"/>
<proteinExistence type="inferred from homology"/>
<evidence type="ECO:0000256" key="11">
    <source>
        <dbReference type="ARBA" id="ARBA00031066"/>
    </source>
</evidence>
<dbReference type="GO" id="GO:0045259">
    <property type="term" value="C:proton-transporting ATP synthase complex"/>
    <property type="evidence" value="ECO:0007669"/>
    <property type="project" value="UniProtKB-KW"/>
</dbReference>
<dbReference type="Gene3D" id="3.40.1380.10">
    <property type="match status" value="1"/>
</dbReference>
<dbReference type="GeneID" id="14912483"/>
<dbReference type="PRINTS" id="PR00126">
    <property type="entry name" value="ATPASEGAMMA"/>
</dbReference>
<keyword evidence="6" id="KW-0406">Ion transport</keyword>
<dbReference type="EMBL" id="KB008141">
    <property type="protein sequence ID" value="ELR12002.1"/>
    <property type="molecule type" value="Genomic_DNA"/>
</dbReference>
<evidence type="ECO:0000256" key="10">
    <source>
        <dbReference type="ARBA" id="ARBA00023310"/>
    </source>
</evidence>
<evidence type="ECO:0000256" key="3">
    <source>
        <dbReference type="ARBA" id="ARBA00022448"/>
    </source>
</evidence>
<evidence type="ECO:0000256" key="6">
    <source>
        <dbReference type="ARBA" id="ARBA00023065"/>
    </source>
</evidence>
<dbReference type="OrthoDB" id="239812at2759"/>
<comment type="similarity">
    <text evidence="2">Belongs to the ATPase gamma chain family.</text>
</comment>
<dbReference type="Pfam" id="PF00231">
    <property type="entry name" value="ATP-synt"/>
    <property type="match status" value="1"/>
</dbReference>
<dbReference type="KEGG" id="acan:ACA1_314000"/>
<dbReference type="InterPro" id="IPR035968">
    <property type="entry name" value="ATP_synth_F1_ATPase_gsu"/>
</dbReference>
<dbReference type="FunFam" id="3.40.1380.10:FF:000003">
    <property type="entry name" value="ATP synthase subunit gamma"/>
    <property type="match status" value="1"/>
</dbReference>